<name>A0A8S5UUI8_9CAUD</name>
<organism evidence="1">
    <name type="scientific">Myoviridae sp. ctP6q2</name>
    <dbReference type="NCBI Taxonomy" id="2825096"/>
    <lineage>
        <taxon>Viruses</taxon>
        <taxon>Duplodnaviria</taxon>
        <taxon>Heunggongvirae</taxon>
        <taxon>Uroviricota</taxon>
        <taxon>Caudoviricetes</taxon>
    </lineage>
</organism>
<reference evidence="1" key="1">
    <citation type="journal article" date="2021" name="Proc. Natl. Acad. Sci. U.S.A.">
        <title>A Catalog of Tens of Thousands of Viruses from Human Metagenomes Reveals Hidden Associations with Chronic Diseases.</title>
        <authorList>
            <person name="Tisza M.J."/>
            <person name="Buck C.B."/>
        </authorList>
    </citation>
    <scope>NUCLEOTIDE SEQUENCE</scope>
    <source>
        <strain evidence="1">CtP6q2</strain>
    </source>
</reference>
<protein>
    <submittedName>
        <fullName evidence="1">Uncharacterized protein</fullName>
    </submittedName>
</protein>
<sequence>MQVMLYMAVVVTDAVAITTGVNPVRKEVDMWPNFFTGFPFPFPSLGRVNYNTLPTVAVTVGTENVTLELPNHAFRNRDYVGGFYVNLRQAIPTGTTATLPILIGTNGDTRPLLAYNNEPITVANLAGTGIYEIHYNKYTNELFLVNGGYRPTATPAATAEAMSSKSK</sequence>
<dbReference type="EMBL" id="BK016143">
    <property type="protein sequence ID" value="DAF98137.1"/>
    <property type="molecule type" value="Genomic_DNA"/>
</dbReference>
<accession>A0A8S5UUI8</accession>
<proteinExistence type="predicted"/>
<evidence type="ECO:0000313" key="1">
    <source>
        <dbReference type="EMBL" id="DAF98137.1"/>
    </source>
</evidence>